<dbReference type="EMBL" id="CADCTA010000073">
    <property type="protein sequence ID" value="CAA9246101.1"/>
    <property type="molecule type" value="Genomic_DNA"/>
</dbReference>
<feature type="domain" description="Fe/B12 periplasmic-binding" evidence="1">
    <location>
        <begin position="2"/>
        <end position="287"/>
    </location>
</feature>
<dbReference type="PROSITE" id="PS50983">
    <property type="entry name" value="FE_B12_PBP"/>
    <property type="match status" value="1"/>
</dbReference>
<dbReference type="Pfam" id="PF01497">
    <property type="entry name" value="Peripla_BP_2"/>
    <property type="match status" value="1"/>
</dbReference>
<protein>
    <recommendedName>
        <fullName evidence="1">Fe/B12 periplasmic-binding domain-containing protein</fullName>
    </recommendedName>
</protein>
<dbReference type="AlphaFoldDB" id="A0A6J4IC63"/>
<dbReference type="InterPro" id="IPR002491">
    <property type="entry name" value="ABC_transptr_periplasmic_BD"/>
</dbReference>
<organism evidence="2">
    <name type="scientific">uncultured Chthoniobacterales bacterium</name>
    <dbReference type="NCBI Taxonomy" id="1836801"/>
    <lineage>
        <taxon>Bacteria</taxon>
        <taxon>Pseudomonadati</taxon>
        <taxon>Verrucomicrobiota</taxon>
        <taxon>Spartobacteria</taxon>
        <taxon>Chthoniobacterales</taxon>
        <taxon>environmental samples</taxon>
    </lineage>
</organism>
<evidence type="ECO:0000259" key="1">
    <source>
        <dbReference type="PROSITE" id="PS50983"/>
    </source>
</evidence>
<dbReference type="InterPro" id="IPR051030">
    <property type="entry name" value="Vitamin_B12-ABC_binding"/>
</dbReference>
<accession>A0A6J4IC63</accession>
<sequence length="308" mass="33425">MRIVSLLASGTEIVCGLGAGDALVGRSHECDNPEWVKRLPCCTHAAFDIEMSSREIDAEVRRRLRAGEPLYHVDAELIRSLEPDVLISQEHCDVCAVTPADIARTGCASVARQVVALSAGTVAGIYDGVRAIGQAISRQAAAAHLIGDMQRRIEQVSAAVAHKRPPTVVMLEWTDPIFAMGNWGPELVEAANGQLLLGEKGEFSRAIEWDAVRAADPEYLIIAPCGYGLERSLRETTVLEALPGWFELQAVRTGNVAFADGNKFFNRSGTTIVETTEIIAEILHGNETPQSWRDRAWQQYAPSPGVIG</sequence>
<reference evidence="2" key="1">
    <citation type="submission" date="2020-02" db="EMBL/GenBank/DDBJ databases">
        <authorList>
            <person name="Meier V. D."/>
        </authorList>
    </citation>
    <scope>NUCLEOTIDE SEQUENCE</scope>
    <source>
        <strain evidence="2">AVDCRST_MAG42</strain>
    </source>
</reference>
<evidence type="ECO:0000313" key="2">
    <source>
        <dbReference type="EMBL" id="CAA9246101.1"/>
    </source>
</evidence>
<name>A0A6J4IC63_9BACT</name>
<dbReference type="PANTHER" id="PTHR42860">
    <property type="entry name" value="VITAMIN B12-BINDING PROTEIN"/>
    <property type="match status" value="1"/>
</dbReference>
<proteinExistence type="predicted"/>
<dbReference type="SUPFAM" id="SSF53807">
    <property type="entry name" value="Helical backbone' metal receptor"/>
    <property type="match status" value="1"/>
</dbReference>
<dbReference type="Gene3D" id="3.40.50.1980">
    <property type="entry name" value="Nitrogenase molybdenum iron protein domain"/>
    <property type="match status" value="2"/>
</dbReference>
<gene>
    <name evidence="2" type="ORF">AVDCRST_MAG42-1974</name>
</gene>
<dbReference type="PANTHER" id="PTHR42860:SF1">
    <property type="entry name" value="VITAMIN B12-BINDING PROTEIN"/>
    <property type="match status" value="1"/>
</dbReference>